<dbReference type="GO" id="GO:0004565">
    <property type="term" value="F:beta-galactosidase activity"/>
    <property type="evidence" value="ECO:0007669"/>
    <property type="project" value="UniProtKB-EC"/>
</dbReference>
<evidence type="ECO:0000256" key="6">
    <source>
        <dbReference type="ARBA" id="ARBA00023295"/>
    </source>
</evidence>
<dbReference type="PANTHER" id="PTHR10353:SF36">
    <property type="entry name" value="LP05116P"/>
    <property type="match status" value="1"/>
</dbReference>
<dbReference type="PROSITE" id="PS00572">
    <property type="entry name" value="GLYCOSYL_HYDROL_F1_1"/>
    <property type="match status" value="1"/>
</dbReference>
<evidence type="ECO:0000256" key="1">
    <source>
        <dbReference type="ARBA" id="ARBA00010838"/>
    </source>
</evidence>
<keyword evidence="11" id="KW-1185">Reference proteome</keyword>
<evidence type="ECO:0000256" key="3">
    <source>
        <dbReference type="ARBA" id="ARBA00022801"/>
    </source>
</evidence>
<name>A0ABR9ZUY7_9FIRM</name>
<keyword evidence="5" id="KW-0119">Carbohydrate metabolism</keyword>
<comment type="caution">
    <text evidence="10">The sequence shown here is derived from an EMBL/GenBank/DDBJ whole genome shotgun (WGS) entry which is preliminary data.</text>
</comment>
<feature type="active site" description="Nucleophile" evidence="8">
    <location>
        <position position="350"/>
    </location>
</feature>
<dbReference type="PANTHER" id="PTHR10353">
    <property type="entry name" value="GLYCOSYL HYDROLASE"/>
    <property type="match status" value="1"/>
</dbReference>
<proteinExistence type="inferred from homology"/>
<sequence length="445" mass="51538">MVKSEEGPFIYGVATSSFQIEGNLNADGRTPSIWEPFCEIKGKVFEGHTGAIACDHYNQYKEDVALMDWLGVDAYRFSVSWSRIFPEKHKPNPEGLKFYLNLISELEQKGIKPCLTLYHWDLPIWAQREGGWTNRKCVDWFLEYATYLFENIGERVPMWFTHNEPFCSGILGHTLGLHAPGYKSVKEGFLAVHHLLLSHGKAVKRFREMNIAGEIGIVLSVTPLYPDSSSQADYKSTHFADAVSHRLFLEALFKGTYPKEVMTLVNRITRGKLKFHLNDMETISEPCDFLGINYYTRGLVKTKSGGIGYEAGKPRVPVTDMGWEVIPYALKSMIERIRAEFTQVPIYITENGAAYPDHVERDFRIHDEQRIMYIKRHLEMVHAINEAGGNIKGYFLWSLLDNFEWQEGYSKRFGLFYVDYKTLKRYPKDSAYFYMEYIRAQKRKL</sequence>
<dbReference type="EC" id="3.2.1.21" evidence="2 9"/>
<protein>
    <recommendedName>
        <fullName evidence="2 9">Beta-glucosidase</fullName>
        <ecNumber evidence="2 9">3.2.1.21</ecNumber>
    </recommendedName>
</protein>
<comment type="similarity">
    <text evidence="1 9">Belongs to the glycosyl hydrolase 1 family.</text>
</comment>
<evidence type="ECO:0000313" key="10">
    <source>
        <dbReference type="EMBL" id="MBF4694274.1"/>
    </source>
</evidence>
<dbReference type="EMBL" id="JADKNH010000008">
    <property type="protein sequence ID" value="MBF4694274.1"/>
    <property type="molecule type" value="Genomic_DNA"/>
</dbReference>
<evidence type="ECO:0000256" key="9">
    <source>
        <dbReference type="RuleBase" id="RU361175"/>
    </source>
</evidence>
<dbReference type="InterPro" id="IPR017853">
    <property type="entry name" value="GH"/>
</dbReference>
<evidence type="ECO:0000256" key="4">
    <source>
        <dbReference type="ARBA" id="ARBA00023001"/>
    </source>
</evidence>
<evidence type="ECO:0000256" key="2">
    <source>
        <dbReference type="ARBA" id="ARBA00012744"/>
    </source>
</evidence>
<reference evidence="10 11" key="1">
    <citation type="submission" date="2020-11" db="EMBL/GenBank/DDBJ databases">
        <title>Fusibacter basophilias sp. nov.</title>
        <authorList>
            <person name="Qiu D."/>
        </authorList>
    </citation>
    <scope>NUCLEOTIDE SEQUENCE [LARGE SCALE GENOMIC DNA]</scope>
    <source>
        <strain evidence="10 11">Q10-2</strain>
    </source>
</reference>
<dbReference type="PRINTS" id="PR00131">
    <property type="entry name" value="GLHYDRLASE1"/>
</dbReference>
<evidence type="ECO:0000256" key="8">
    <source>
        <dbReference type="PROSITE-ProRule" id="PRU10055"/>
    </source>
</evidence>
<dbReference type="InterPro" id="IPR001360">
    <property type="entry name" value="Glyco_hydro_1"/>
</dbReference>
<keyword evidence="3 9" id="KW-0378">Hydrolase</keyword>
<dbReference type="NCBIfam" id="TIGR03356">
    <property type="entry name" value="BGL"/>
    <property type="match status" value="1"/>
</dbReference>
<evidence type="ECO:0000313" key="11">
    <source>
        <dbReference type="Proteomes" id="UP000614200"/>
    </source>
</evidence>
<organism evidence="10 11">
    <name type="scientific">Fusibacter ferrireducens</name>
    <dbReference type="NCBI Taxonomy" id="2785058"/>
    <lineage>
        <taxon>Bacteria</taxon>
        <taxon>Bacillati</taxon>
        <taxon>Bacillota</taxon>
        <taxon>Clostridia</taxon>
        <taxon>Eubacteriales</taxon>
        <taxon>Eubacteriales Family XII. Incertae Sedis</taxon>
        <taxon>Fusibacter</taxon>
    </lineage>
</organism>
<dbReference type="Gene3D" id="3.20.20.80">
    <property type="entry name" value="Glycosidases"/>
    <property type="match status" value="1"/>
</dbReference>
<evidence type="ECO:0000256" key="5">
    <source>
        <dbReference type="ARBA" id="ARBA00023277"/>
    </source>
</evidence>
<dbReference type="InterPro" id="IPR017736">
    <property type="entry name" value="Glyco_hydro_1_beta-glucosidase"/>
</dbReference>
<dbReference type="SUPFAM" id="SSF51445">
    <property type="entry name" value="(Trans)glycosidases"/>
    <property type="match status" value="1"/>
</dbReference>
<dbReference type="InterPro" id="IPR018120">
    <property type="entry name" value="Glyco_hydro_1_AS"/>
</dbReference>
<keyword evidence="4" id="KW-0136">Cellulose degradation</keyword>
<accession>A0ABR9ZUY7</accession>
<comment type="catalytic activity">
    <reaction evidence="9">
        <text>Hydrolysis of terminal, non-reducing beta-D-glucosyl residues with release of beta-D-glucose.</text>
        <dbReference type="EC" id="3.2.1.21"/>
    </reaction>
</comment>
<gene>
    <name evidence="10" type="ORF">ISU02_14215</name>
</gene>
<dbReference type="Proteomes" id="UP000614200">
    <property type="component" value="Unassembled WGS sequence"/>
</dbReference>
<keyword evidence="7" id="KW-0624">Polysaccharide degradation</keyword>
<evidence type="ECO:0000256" key="7">
    <source>
        <dbReference type="ARBA" id="ARBA00023326"/>
    </source>
</evidence>
<keyword evidence="6 9" id="KW-0326">Glycosidase</keyword>
<dbReference type="Pfam" id="PF00232">
    <property type="entry name" value="Glyco_hydro_1"/>
    <property type="match status" value="1"/>
</dbReference>